<sequence>MKLIRNVIGLVLITASFAACSGNSQNKSIGGSADTSENVSDVGATSVGGLDSTSVDSTHRDSSEAEGNAKPSGRP</sequence>
<accession>A0ABU3GWB2</accession>
<feature type="chain" id="PRO_5047297854" description="Entericidin" evidence="2">
    <location>
        <begin position="22"/>
        <end position="75"/>
    </location>
</feature>
<protein>
    <recommendedName>
        <fullName evidence="5">Entericidin</fullName>
    </recommendedName>
</protein>
<dbReference type="Proteomes" id="UP001258315">
    <property type="component" value="Unassembled WGS sequence"/>
</dbReference>
<evidence type="ECO:0008006" key="5">
    <source>
        <dbReference type="Google" id="ProtNLM"/>
    </source>
</evidence>
<evidence type="ECO:0000256" key="2">
    <source>
        <dbReference type="SAM" id="SignalP"/>
    </source>
</evidence>
<evidence type="ECO:0000313" key="4">
    <source>
        <dbReference type="Proteomes" id="UP001258315"/>
    </source>
</evidence>
<keyword evidence="2" id="KW-0732">Signal</keyword>
<evidence type="ECO:0000256" key="1">
    <source>
        <dbReference type="SAM" id="MobiDB-lite"/>
    </source>
</evidence>
<feature type="signal peptide" evidence="2">
    <location>
        <begin position="1"/>
        <end position="21"/>
    </location>
</feature>
<dbReference type="RefSeq" id="WP_311951303.1">
    <property type="nucleotide sequence ID" value="NZ_JAVLVU010000001.1"/>
</dbReference>
<evidence type="ECO:0000313" key="3">
    <source>
        <dbReference type="EMBL" id="MDT3403960.1"/>
    </source>
</evidence>
<reference evidence="4" key="1">
    <citation type="submission" date="2023-07" db="EMBL/GenBank/DDBJ databases">
        <title>Functional and genomic diversity of the sorghum phyllosphere microbiome.</title>
        <authorList>
            <person name="Shade A."/>
        </authorList>
    </citation>
    <scope>NUCLEOTIDE SEQUENCE [LARGE SCALE GENOMIC DNA]</scope>
    <source>
        <strain evidence="4">SORGH_AS_0422</strain>
    </source>
</reference>
<keyword evidence="4" id="KW-1185">Reference proteome</keyword>
<dbReference type="PROSITE" id="PS51257">
    <property type="entry name" value="PROKAR_LIPOPROTEIN"/>
    <property type="match status" value="1"/>
</dbReference>
<gene>
    <name evidence="3" type="ORF">QE417_003032</name>
</gene>
<name>A0ABU3GWB2_9SPHI</name>
<feature type="compositionally biased region" description="Polar residues" evidence="1">
    <location>
        <begin position="24"/>
        <end position="39"/>
    </location>
</feature>
<proteinExistence type="predicted"/>
<comment type="caution">
    <text evidence="3">The sequence shown here is derived from an EMBL/GenBank/DDBJ whole genome shotgun (WGS) entry which is preliminary data.</text>
</comment>
<feature type="region of interest" description="Disordered" evidence="1">
    <location>
        <begin position="24"/>
        <end position="75"/>
    </location>
</feature>
<dbReference type="EMBL" id="JAVLVU010000001">
    <property type="protein sequence ID" value="MDT3403960.1"/>
    <property type="molecule type" value="Genomic_DNA"/>
</dbReference>
<organism evidence="3 4">
    <name type="scientific">Mucilaginibacter terrae</name>
    <dbReference type="NCBI Taxonomy" id="1955052"/>
    <lineage>
        <taxon>Bacteria</taxon>
        <taxon>Pseudomonadati</taxon>
        <taxon>Bacteroidota</taxon>
        <taxon>Sphingobacteriia</taxon>
        <taxon>Sphingobacteriales</taxon>
        <taxon>Sphingobacteriaceae</taxon>
        <taxon>Mucilaginibacter</taxon>
    </lineage>
</organism>